<reference evidence="3 4" key="1">
    <citation type="submission" date="2019-07" db="EMBL/GenBank/DDBJ databases">
        <title>Finished genome of Venturia effusa.</title>
        <authorList>
            <person name="Young C.A."/>
            <person name="Cox M.P."/>
            <person name="Ganley A.R.D."/>
            <person name="David W.J."/>
        </authorList>
    </citation>
    <scope>NUCLEOTIDE SEQUENCE [LARGE SCALE GENOMIC DNA]</scope>
    <source>
        <strain evidence="4">albino</strain>
    </source>
</reference>
<gene>
    <name evidence="3" type="ORF">FKW77_007309</name>
</gene>
<protein>
    <recommendedName>
        <fullName evidence="2">BTB domain-containing protein</fullName>
    </recommendedName>
</protein>
<dbReference type="EMBL" id="CP042187">
    <property type="protein sequence ID" value="QDS69513.1"/>
    <property type="molecule type" value="Genomic_DNA"/>
</dbReference>
<dbReference type="PROSITE" id="PS50097">
    <property type="entry name" value="BTB"/>
    <property type="match status" value="1"/>
</dbReference>
<dbReference type="PANTHER" id="PTHR47843:SF5">
    <property type="entry name" value="BTB_POZ DOMAIN PROTEIN"/>
    <property type="match status" value="1"/>
</dbReference>
<dbReference type="SMART" id="SM00225">
    <property type="entry name" value="BTB"/>
    <property type="match status" value="1"/>
</dbReference>
<proteinExistence type="predicted"/>
<dbReference type="AlphaFoldDB" id="A0A517L1J7"/>
<feature type="compositionally biased region" description="Basic and acidic residues" evidence="1">
    <location>
        <begin position="217"/>
        <end position="229"/>
    </location>
</feature>
<dbReference type="OrthoDB" id="3649185at2759"/>
<evidence type="ECO:0000313" key="3">
    <source>
        <dbReference type="EMBL" id="QDS69513.1"/>
    </source>
</evidence>
<feature type="region of interest" description="Disordered" evidence="1">
    <location>
        <begin position="217"/>
        <end position="238"/>
    </location>
</feature>
<dbReference type="Gene3D" id="3.30.710.10">
    <property type="entry name" value="Potassium Channel Kv1.1, Chain A"/>
    <property type="match status" value="1"/>
</dbReference>
<dbReference type="InterPro" id="IPR000210">
    <property type="entry name" value="BTB/POZ_dom"/>
</dbReference>
<dbReference type="Proteomes" id="UP000316270">
    <property type="component" value="Chromosome 3"/>
</dbReference>
<keyword evidence="4" id="KW-1185">Reference proteome</keyword>
<dbReference type="CDD" id="cd18186">
    <property type="entry name" value="BTB_POZ_ZBTB_KLHL-like"/>
    <property type="match status" value="1"/>
</dbReference>
<dbReference type="Pfam" id="PF00651">
    <property type="entry name" value="BTB"/>
    <property type="match status" value="1"/>
</dbReference>
<dbReference type="STRING" id="50376.A0A517L1J7"/>
<accession>A0A517L1J7</accession>
<name>A0A517L1J7_9PEZI</name>
<dbReference type="InterPro" id="IPR011333">
    <property type="entry name" value="SKP1/BTB/POZ_sf"/>
</dbReference>
<sequence length="331" mass="37560">MAQQKNQEHLLASIAGLRTNDEYADVTITCKGTAVHVHKATICPQSLFFRNACKKDSFMEGKTGVIDLPEDEPLAVQALLDFLYTANYVEDQDALLHAQVYTLAEKYGLETLRTLALYKLQTDFEYIYRVLIPSFARAVKWIYDNTGENDQARKAIIVMTIQNLERVLWDKEGAFSIMMASLGDFSRDVARAVRCCAELRRGNRHFHARTSTLEDTGSKETCEKDDSSSKGESSVEPTSFTGYRCNHCLTSWRIDTTRIQDLPKEMELKCIRCPSFLTDTEKWDDESCILLYEMKCAACSVRFSCSNSAQSSLWTCFSCGSEGDFEQPEEF</sequence>
<evidence type="ECO:0000259" key="2">
    <source>
        <dbReference type="PROSITE" id="PS50097"/>
    </source>
</evidence>
<feature type="domain" description="BTB" evidence="2">
    <location>
        <begin position="24"/>
        <end position="92"/>
    </location>
</feature>
<organism evidence="3 4">
    <name type="scientific">Venturia effusa</name>
    <dbReference type="NCBI Taxonomy" id="50376"/>
    <lineage>
        <taxon>Eukaryota</taxon>
        <taxon>Fungi</taxon>
        <taxon>Dikarya</taxon>
        <taxon>Ascomycota</taxon>
        <taxon>Pezizomycotina</taxon>
        <taxon>Dothideomycetes</taxon>
        <taxon>Pleosporomycetidae</taxon>
        <taxon>Venturiales</taxon>
        <taxon>Venturiaceae</taxon>
        <taxon>Venturia</taxon>
    </lineage>
</organism>
<dbReference type="SUPFAM" id="SSF54695">
    <property type="entry name" value="POZ domain"/>
    <property type="match status" value="1"/>
</dbReference>
<evidence type="ECO:0000256" key="1">
    <source>
        <dbReference type="SAM" id="MobiDB-lite"/>
    </source>
</evidence>
<dbReference type="PANTHER" id="PTHR47843">
    <property type="entry name" value="BTB DOMAIN-CONTAINING PROTEIN-RELATED"/>
    <property type="match status" value="1"/>
</dbReference>
<evidence type="ECO:0000313" key="4">
    <source>
        <dbReference type="Proteomes" id="UP000316270"/>
    </source>
</evidence>